<evidence type="ECO:0000256" key="23">
    <source>
        <dbReference type="ARBA" id="ARBA00055631"/>
    </source>
</evidence>
<dbReference type="GO" id="GO:0003682">
    <property type="term" value="F:chromatin binding"/>
    <property type="evidence" value="ECO:0007669"/>
    <property type="project" value="Ensembl"/>
</dbReference>
<dbReference type="GO" id="GO:0016446">
    <property type="term" value="P:somatic hypermutation of immunoglobulin genes"/>
    <property type="evidence" value="ECO:0007669"/>
    <property type="project" value="Ensembl"/>
</dbReference>
<sequence length="1592" mass="176279">MARASPHRACGSRVARRSEAAAPGIPPPPPAATGMSARPPFRGPSSFPPPLRFGQPAVFGQGGGPAGLPFAPPYALGQAPAPAGNAGFSFRPPSSLGGFPTSSEASGGGGGAFPAPQFRFKAPESAAAFKPVSGGEVEKGPAAPAAFAFSSPFGFASETGPEAKRAVMLSRPRGGILFGRTLEDLLRSQAREQRERGDGPEAERGPAEEAPPAEAREPAREGGRESGGAARVSPPLADRSRGSESTEALGGLPATELTAVQCKNIPDYLNDRTVLEKHFGQFVKVRRIMTRRNKKMAVLHFFDHASAVLARKKAKELHKDIVTFWQKKKTSPAKREFSSKEKKAGEDEGRQSSEEQSYQHSPLRKPLIRSSASSFSVFSSPAKKPGLRKALQFEAELFDSSSEGQSSEGLGASLLSLSNLVGLVAETSEERYRLLDQRDKIMRQARIKRTDLGKAKTVVGTCPDMCPEKERYMRETRNQLSIFELLLGTDKVDHAAAIKEYSRSSADQEEPLPHELRPSEVLSMTMDYLVTNIMDQGEGNYREWYDFVWNRTRGIRKDITQQHLCNQLMVSLIEKCTRFHIHCAHHLCEEPMSSFDAKINNENMTKCLQSLKEMYQDLANKGIYCKSEAEFRGYNVLLNLNKGDILREVQQFHPEVRNSPEVRFAVQAFAALNSNNFVRFFKLVQAASYLNACLLHCYFNQIRKDGLKSLNIAYTVSTQRSTAFPLDHLVRMLLFKDCEEATDFISYYGLSVSDGGYVELNRSAFLEPDGLPKPQKSLFVSQKLTVSVGEVVNGGPLPPVPHHVPVSSFNGQNKYIGGSTSVDQAGSSQKPSVDATEGLHLGSSASSAVLQDIAEVVDGLLHDVLKGECREVGRAGAAYVAAAIWSSPQQSWFLLFGTRCALERDRHARIARCSEEVCGHFMELFLEDEIFQIAKETLQELQRFCKYLQRWRKAVASRTKLKRQMRAFPAAPCGLDSKHQLKALSPSAEWPIAMENLCKRFVNLGNGGKVGISCTRLNLLRNKTVHEIKVQHFCQQLVSDLAWTPLDLISLITEHIPVQQEQVFWKALLVLPSDDEYSKDDPNRILMDWLKAKFMGHKSCEKNASHTECKIQTLTLFSSPGMQGGRSIKVSVCIKVAHGALSDSELDMAETQKDLLGTNGLILLLPPRVRSEDVAEDDVYWLSALLQLKQLLQAKPFHPRVPLVVLVPGQEEEAVEKEVEDGLMLQDLISAHLISDYTVVELPSSVNDLEGTRRVSEAVGWLVSQCPASLELCSQTLQEYIEDGIDGEFAKRFYHDWKERHLAGLPSQEPGVIIELYNSVLQFLSDVASSEHLCDLSWPVTEFSEAGGSKVLPHLQWNMPDHLAWLKKAVLSFQIPYLDLPPLGAPWRPVCHMVFQYVSQIASSSHTLPLIQSQVENLLSKTYQNWKTRTTGNSHEDGPSVDEIPWDCILAVCIDHKLRDWKSPKLPVTPEAVSKDGQIRVYFFKEHLKSYTVPFSWDQARLRTQEEIRQGYDSSAVAAKPVVGITLGESLSLISFPSAQAGSQEGHKVPELEQSSALSDRLKHLQRLLRATKEAEAASKLHLSALVDMVDI</sequence>
<proteinExistence type="inferred from homology"/>
<dbReference type="PANTHER" id="PTHR12436">
    <property type="entry name" value="80 KDA MCM3-ASSOCIATED PROTEIN"/>
    <property type="match status" value="1"/>
</dbReference>
<dbReference type="GO" id="GO:0034728">
    <property type="term" value="P:nucleosome organization"/>
    <property type="evidence" value="ECO:0007669"/>
    <property type="project" value="Ensembl"/>
</dbReference>
<dbReference type="eggNOG" id="KOG1860">
    <property type="taxonomic scope" value="Eukaryota"/>
</dbReference>
<dbReference type="GO" id="GO:0005654">
    <property type="term" value="C:nucleoplasm"/>
    <property type="evidence" value="ECO:0007669"/>
    <property type="project" value="UniProtKB-SubCell"/>
</dbReference>
<evidence type="ECO:0000256" key="8">
    <source>
        <dbReference type="ARBA" id="ARBA00022481"/>
    </source>
</evidence>
<evidence type="ECO:0000259" key="26">
    <source>
        <dbReference type="PROSITE" id="PS50250"/>
    </source>
</evidence>
<dbReference type="Gene3D" id="6.10.250.1340">
    <property type="match status" value="1"/>
</dbReference>
<evidence type="ECO:0000256" key="19">
    <source>
        <dbReference type="ARBA" id="ARBA00023242"/>
    </source>
</evidence>
<evidence type="ECO:0000256" key="1">
    <source>
        <dbReference type="ARBA" id="ARBA00004286"/>
    </source>
</evidence>
<keyword evidence="11" id="KW-0808">Transferase</keyword>
<evidence type="ECO:0000256" key="25">
    <source>
        <dbReference type="SAM" id="MobiDB-lite"/>
    </source>
</evidence>
<reference evidence="27" key="2">
    <citation type="submission" date="2025-08" db="UniProtKB">
        <authorList>
            <consortium name="Ensembl"/>
        </authorList>
    </citation>
    <scope>IDENTIFICATION</scope>
</reference>
<evidence type="ECO:0000256" key="22">
    <source>
        <dbReference type="ARBA" id="ARBA00048940"/>
    </source>
</evidence>
<keyword evidence="18" id="KW-0906">Nuclear pore complex</keyword>
<evidence type="ECO:0000313" key="27">
    <source>
        <dbReference type="Ensembl" id="ENSFALP00000004215.2"/>
    </source>
</evidence>
<dbReference type="GO" id="GO:0031965">
    <property type="term" value="C:nuclear membrane"/>
    <property type="evidence" value="ECO:0007669"/>
    <property type="project" value="Ensembl"/>
</dbReference>
<feature type="region of interest" description="Disordered" evidence="25">
    <location>
        <begin position="97"/>
        <end position="117"/>
    </location>
</feature>
<keyword evidence="16" id="KW-0811">Translocation</keyword>
<evidence type="ECO:0000256" key="12">
    <source>
        <dbReference type="ARBA" id="ARBA00022816"/>
    </source>
</evidence>
<evidence type="ECO:0000256" key="3">
    <source>
        <dbReference type="ARBA" id="ARBA00004567"/>
    </source>
</evidence>
<evidence type="ECO:0000256" key="16">
    <source>
        <dbReference type="ARBA" id="ARBA00023010"/>
    </source>
</evidence>
<feature type="region of interest" description="Disordered" evidence="25">
    <location>
        <begin position="190"/>
        <end position="252"/>
    </location>
</feature>
<dbReference type="GO" id="GO:0005829">
    <property type="term" value="C:cytosol"/>
    <property type="evidence" value="ECO:0007669"/>
    <property type="project" value="Ensembl"/>
</dbReference>
<dbReference type="EC" id="2.3.1.48" evidence="5"/>
<dbReference type="InterPro" id="IPR035979">
    <property type="entry name" value="RBD_domain_sf"/>
</dbReference>
<keyword evidence="10" id="KW-0597">Phosphoprotein</keyword>
<evidence type="ECO:0000256" key="4">
    <source>
        <dbReference type="ARBA" id="ARBA00004642"/>
    </source>
</evidence>
<keyword evidence="9" id="KW-0963">Cytoplasm</keyword>
<name>U3JN61_FICAL</name>
<evidence type="ECO:0000256" key="11">
    <source>
        <dbReference type="ARBA" id="ARBA00022679"/>
    </source>
</evidence>
<keyword evidence="20" id="KW-0012">Acyltransferase</keyword>
<dbReference type="InterPro" id="IPR005062">
    <property type="entry name" value="SAC3/GANP/THP3_conserved"/>
</dbReference>
<dbReference type="Proteomes" id="UP000016665">
    <property type="component" value="Chromosome 7"/>
</dbReference>
<dbReference type="Pfam" id="PF16769">
    <property type="entry name" value="MCM3AP_GANP"/>
    <property type="match status" value="2"/>
</dbReference>
<evidence type="ECO:0000256" key="14">
    <source>
        <dbReference type="ARBA" id="ARBA00022927"/>
    </source>
</evidence>
<dbReference type="FunFam" id="1.25.40.990:FF:000003">
    <property type="entry name" value="germinal-center associated nuclear protein isoform X2"/>
    <property type="match status" value="1"/>
</dbReference>
<evidence type="ECO:0000256" key="10">
    <source>
        <dbReference type="ARBA" id="ARBA00022553"/>
    </source>
</evidence>
<dbReference type="GO" id="GO:0005694">
    <property type="term" value="C:chromosome"/>
    <property type="evidence" value="ECO:0007669"/>
    <property type="project" value="UniProtKB-SubCell"/>
</dbReference>
<keyword evidence="12" id="KW-0509">mRNA transport</keyword>
<feature type="compositionally biased region" description="Basic and acidic residues" evidence="25">
    <location>
        <begin position="214"/>
        <end position="224"/>
    </location>
</feature>
<keyword evidence="8" id="KW-0488">Methylation</keyword>
<evidence type="ECO:0000256" key="6">
    <source>
        <dbReference type="ARBA" id="ARBA00022448"/>
    </source>
</evidence>
<feature type="compositionally biased region" description="Basic and acidic residues" evidence="25">
    <location>
        <begin position="333"/>
        <end position="353"/>
    </location>
</feature>
<dbReference type="Pfam" id="PF16766">
    <property type="entry name" value="CID_GANP"/>
    <property type="match status" value="1"/>
</dbReference>
<dbReference type="PANTHER" id="PTHR12436:SF3">
    <property type="entry name" value="GERMINAL-CENTER ASSOCIATED NUCLEAR PROTEIN"/>
    <property type="match status" value="1"/>
</dbReference>
<reference evidence="27 28" key="1">
    <citation type="journal article" date="2012" name="Nature">
        <title>The genomic landscape of species divergence in Ficedula flycatchers.</title>
        <authorList>
            <person name="Ellegren H."/>
            <person name="Smeds L."/>
            <person name="Burri R."/>
            <person name="Olason P.I."/>
            <person name="Backstrom N."/>
            <person name="Kawakami T."/>
            <person name="Kunstner A."/>
            <person name="Makinen H."/>
            <person name="Nadachowska-Brzyska K."/>
            <person name="Qvarnstrom A."/>
            <person name="Uebbing S."/>
            <person name="Wolf J.B."/>
        </authorList>
    </citation>
    <scope>NUCLEOTIDE SEQUENCE [LARGE SCALE GENOMIC DNA]</scope>
</reference>
<dbReference type="PROSITE" id="PS50250">
    <property type="entry name" value="PCI"/>
    <property type="match status" value="1"/>
</dbReference>
<keyword evidence="15" id="KW-0007">Acetylation</keyword>
<feature type="compositionally biased region" description="Basic and acidic residues" evidence="25">
    <location>
        <begin position="190"/>
        <end position="207"/>
    </location>
</feature>
<dbReference type="GO" id="GO:0042393">
    <property type="term" value="F:histone binding"/>
    <property type="evidence" value="ECO:0007669"/>
    <property type="project" value="Ensembl"/>
</dbReference>
<evidence type="ECO:0000256" key="20">
    <source>
        <dbReference type="ARBA" id="ARBA00023315"/>
    </source>
</evidence>
<dbReference type="Gene3D" id="1.25.40.990">
    <property type="match status" value="1"/>
</dbReference>
<evidence type="ECO:0000256" key="2">
    <source>
        <dbReference type="ARBA" id="ARBA00004496"/>
    </source>
</evidence>
<reference evidence="27" key="3">
    <citation type="submission" date="2025-09" db="UniProtKB">
        <authorList>
            <consortium name="Ensembl"/>
        </authorList>
    </citation>
    <scope>IDENTIFICATION</scope>
</reference>
<evidence type="ECO:0000256" key="18">
    <source>
        <dbReference type="ARBA" id="ARBA00023132"/>
    </source>
</evidence>
<dbReference type="GO" id="GO:0070390">
    <property type="term" value="C:transcription export complex 2"/>
    <property type="evidence" value="ECO:0007669"/>
    <property type="project" value="Ensembl"/>
</dbReference>
<evidence type="ECO:0000256" key="21">
    <source>
        <dbReference type="ARBA" id="ARBA00038443"/>
    </source>
</evidence>
<comment type="catalytic activity">
    <reaction evidence="22">
        <text>L-lysyl-[histone] + acetyl-CoA = N(6)-acetyl-L-lysyl-[histone] + CoA + H(+)</text>
        <dbReference type="Rhea" id="RHEA:21992"/>
        <dbReference type="Rhea" id="RHEA-COMP:9845"/>
        <dbReference type="Rhea" id="RHEA-COMP:11338"/>
        <dbReference type="ChEBI" id="CHEBI:15378"/>
        <dbReference type="ChEBI" id="CHEBI:29969"/>
        <dbReference type="ChEBI" id="CHEBI:57287"/>
        <dbReference type="ChEBI" id="CHEBI:57288"/>
        <dbReference type="ChEBI" id="CHEBI:61930"/>
        <dbReference type="EC" id="2.3.1.48"/>
    </reaction>
    <physiologicalReaction direction="left-to-right" evidence="22">
        <dbReference type="Rhea" id="RHEA:21993"/>
    </physiologicalReaction>
</comment>
<protein>
    <recommendedName>
        <fullName evidence="24">Germinal-center associated nuclear protein</fullName>
        <ecNumber evidence="5">2.3.1.48</ecNumber>
    </recommendedName>
</protein>
<dbReference type="GO" id="GO:0015031">
    <property type="term" value="P:protein transport"/>
    <property type="evidence" value="ECO:0007669"/>
    <property type="project" value="UniProtKB-KW"/>
</dbReference>
<feature type="region of interest" description="Disordered" evidence="25">
    <location>
        <begin position="1"/>
        <end position="60"/>
    </location>
</feature>
<evidence type="ECO:0000256" key="24">
    <source>
        <dbReference type="ARBA" id="ARBA00069544"/>
    </source>
</evidence>
<evidence type="ECO:0000256" key="13">
    <source>
        <dbReference type="ARBA" id="ARBA00022859"/>
    </source>
</evidence>
<comment type="similarity">
    <text evidence="21">Belongs to the SAC3 family.</text>
</comment>
<keyword evidence="14" id="KW-0653">Protein transport</keyword>
<gene>
    <name evidence="27" type="primary">MCM3AP</name>
</gene>
<dbReference type="GO" id="GO:0003676">
    <property type="term" value="F:nucleic acid binding"/>
    <property type="evidence" value="ECO:0007669"/>
    <property type="project" value="InterPro"/>
</dbReference>
<dbReference type="InterPro" id="IPR031907">
    <property type="entry name" value="MCM3AP_GANP"/>
</dbReference>
<feature type="compositionally biased region" description="Low complexity" evidence="25">
    <location>
        <begin position="36"/>
        <end position="45"/>
    </location>
</feature>
<dbReference type="Pfam" id="PF03399">
    <property type="entry name" value="SAC3_GANP"/>
    <property type="match status" value="1"/>
</dbReference>
<keyword evidence="7" id="KW-0158">Chromosome</keyword>
<dbReference type="HOGENOM" id="CLU_001842_1_0_1"/>
<keyword evidence="19" id="KW-0539">Nucleus</keyword>
<dbReference type="InterPro" id="IPR031910">
    <property type="entry name" value="GANP_CID_dom"/>
</dbReference>
<keyword evidence="13" id="KW-0391">Immunity</keyword>
<dbReference type="GO" id="GO:0010484">
    <property type="term" value="F:histone H3 acetyltransferase activity"/>
    <property type="evidence" value="ECO:0007669"/>
    <property type="project" value="Ensembl"/>
</dbReference>
<dbReference type="CDD" id="cd12443">
    <property type="entry name" value="RRM_MCM3A_like"/>
    <property type="match status" value="1"/>
</dbReference>
<evidence type="ECO:0000256" key="9">
    <source>
        <dbReference type="ARBA" id="ARBA00022490"/>
    </source>
</evidence>
<keyword evidence="28" id="KW-1185">Reference proteome</keyword>
<feature type="region of interest" description="Disordered" evidence="25">
    <location>
        <begin position="333"/>
        <end position="364"/>
    </location>
</feature>
<evidence type="ECO:0000256" key="17">
    <source>
        <dbReference type="ARBA" id="ARBA00023054"/>
    </source>
</evidence>
<comment type="subcellular location">
    <subcellularLocation>
        <location evidence="1">Chromosome</location>
    </subcellularLocation>
    <subcellularLocation>
        <location evidence="2">Cytoplasm</location>
    </subcellularLocation>
    <subcellularLocation>
        <location evidence="3">Nucleus</location>
        <location evidence="3">Nuclear pore complex</location>
    </subcellularLocation>
    <subcellularLocation>
        <location evidence="4">Nucleus</location>
        <location evidence="4">Nucleoplasm</location>
    </subcellularLocation>
</comment>
<dbReference type="InterPro" id="IPR034265">
    <property type="entry name" value="MCM3AP_RRM"/>
</dbReference>
<organism evidence="27 28">
    <name type="scientific">Ficedula albicollis</name>
    <name type="common">Collared flycatcher</name>
    <name type="synonym">Muscicapa albicollis</name>
    <dbReference type="NCBI Taxonomy" id="59894"/>
    <lineage>
        <taxon>Eukaryota</taxon>
        <taxon>Metazoa</taxon>
        <taxon>Chordata</taxon>
        <taxon>Craniata</taxon>
        <taxon>Vertebrata</taxon>
        <taxon>Euteleostomi</taxon>
        <taxon>Archelosauria</taxon>
        <taxon>Archosauria</taxon>
        <taxon>Dinosauria</taxon>
        <taxon>Saurischia</taxon>
        <taxon>Theropoda</taxon>
        <taxon>Coelurosauria</taxon>
        <taxon>Aves</taxon>
        <taxon>Neognathae</taxon>
        <taxon>Neoaves</taxon>
        <taxon>Telluraves</taxon>
        <taxon>Australaves</taxon>
        <taxon>Passeriformes</taxon>
        <taxon>Muscicapidae</taxon>
        <taxon>Ficedula</taxon>
    </lineage>
</organism>
<dbReference type="InterPro" id="IPR045107">
    <property type="entry name" value="SAC3/GANP/THP3"/>
</dbReference>
<comment type="function">
    <text evidence="23">As a component of the TREX-2 complex, involved in the export of mRNAs to the cytoplasm through the nuclear pores. Through the acetylation of histones, affects the assembly of nucleosomes at immunoglobulin variable region genes and promotes the recruitment and positioning of transcription complex to favor DNA cytosine deaminase AICDA/AID targeting, hence promoting somatic hypermutations.</text>
</comment>
<dbReference type="GeneTree" id="ENSGT00940000156322"/>
<dbReference type="GO" id="GO:0016973">
    <property type="term" value="P:poly(A)+ mRNA export from nucleus"/>
    <property type="evidence" value="ECO:0007669"/>
    <property type="project" value="Ensembl"/>
</dbReference>
<keyword evidence="17" id="KW-0175">Coiled coil</keyword>
<accession>U3JN61</accession>
<dbReference type="InterPro" id="IPR000717">
    <property type="entry name" value="PCI_dom"/>
</dbReference>
<evidence type="ECO:0000256" key="5">
    <source>
        <dbReference type="ARBA" id="ARBA00013184"/>
    </source>
</evidence>
<evidence type="ECO:0000256" key="15">
    <source>
        <dbReference type="ARBA" id="ARBA00022990"/>
    </source>
</evidence>
<keyword evidence="6" id="KW-0813">Transport</keyword>
<dbReference type="Ensembl" id="ENSFALT00000004236.2">
    <property type="protein sequence ID" value="ENSFALP00000004215.2"/>
    <property type="gene ID" value="ENSFALG00000004024.2"/>
</dbReference>
<evidence type="ECO:0000256" key="7">
    <source>
        <dbReference type="ARBA" id="ARBA00022454"/>
    </source>
</evidence>
<evidence type="ECO:0000313" key="28">
    <source>
        <dbReference type="Proteomes" id="UP000016665"/>
    </source>
</evidence>
<dbReference type="STRING" id="59894.ENSFALP00000004215"/>
<feature type="domain" description="PCI" evidence="26">
    <location>
        <begin position="600"/>
        <end position="784"/>
    </location>
</feature>
<dbReference type="SUPFAM" id="SSF54928">
    <property type="entry name" value="RNA-binding domain, RBD"/>
    <property type="match status" value="1"/>
</dbReference>
<dbReference type="GO" id="GO:0044615">
    <property type="term" value="C:nuclear pore nuclear basket"/>
    <property type="evidence" value="ECO:0007669"/>
    <property type="project" value="Ensembl"/>
</dbReference>